<dbReference type="PANTHER" id="PTHR12832:SF11">
    <property type="entry name" value="LD23868P"/>
    <property type="match status" value="1"/>
</dbReference>
<dbReference type="GO" id="GO:0007165">
    <property type="term" value="P:signal transduction"/>
    <property type="evidence" value="ECO:0007669"/>
    <property type="project" value="TreeGrafter"/>
</dbReference>
<evidence type="ECO:0000256" key="2">
    <source>
        <dbReference type="SAM" id="MobiDB-lite"/>
    </source>
</evidence>
<organism evidence="3 4">
    <name type="scientific">Macrostomum lignano</name>
    <dbReference type="NCBI Taxonomy" id="282301"/>
    <lineage>
        <taxon>Eukaryota</taxon>
        <taxon>Metazoa</taxon>
        <taxon>Spiralia</taxon>
        <taxon>Lophotrochozoa</taxon>
        <taxon>Platyhelminthes</taxon>
        <taxon>Rhabditophora</taxon>
        <taxon>Macrostomorpha</taxon>
        <taxon>Macrostomida</taxon>
        <taxon>Macrostomidae</taxon>
        <taxon>Macrostomum</taxon>
    </lineage>
</organism>
<dbReference type="AlphaFoldDB" id="A0A1I8I4A3"/>
<protein>
    <submittedName>
        <fullName evidence="4">T-complex protein 11-like protein 1</fullName>
    </submittedName>
</protein>
<dbReference type="WBParaSite" id="maker-uti_cns_0009890-snap-gene-0.5-mRNA-1">
    <property type="protein sequence ID" value="maker-uti_cns_0009890-snap-gene-0.5-mRNA-1"/>
    <property type="gene ID" value="maker-uti_cns_0009890-snap-gene-0.5"/>
</dbReference>
<dbReference type="Pfam" id="PF05794">
    <property type="entry name" value="Tcp11"/>
    <property type="match status" value="1"/>
</dbReference>
<accession>A0A1I8I4A3</accession>
<sequence>MSDKASKDSAGDNREASEAKPIGDGSGGGGSGRAREHRDSESSTDPQHRDQAQAASQPDDRRSPRSPRFVNPEQQFGRSPDVYVTLEKLMEAQEAFNNLVLAHEVATNDNFRFEPPATSASEASSAASSGGAAAAAAAVSAASPEELERRVRETMHRAFWDMLTENLAKQPPDYSQAVTLIGEIKTILLSLLPNNERARQQIEEVLDLELIRQKVEHGAFDINYYSNYVLDLMGKMCAPARDEAIRACAAIQEPVALFRELFRLLDLMKLDMANFTMQQMRPYIRQQAVTYEREKFEQLLASQAAVGVDGLRRTRAWLSESAAALPAAERTPSRVVSEALLRLVDWRQSRPQPEADWWPETLVMDAQKLVGIRDRLAQLHCVCACVLLAMGALGQRLPEDRRPAFKARATAAAAAVLADCPADRLDSAAAGLADTLAKSAESADYRVNDKECQLLTAQLADLPVHAAARLLHSRLMDFLREGLQDLQARQVRLPTGYSAVEAELAQVAGAFLRLCAHNRAVFGQLYDKLLMPDGRAGQAAEGQESRGEEQGCN</sequence>
<feature type="compositionally biased region" description="Basic and acidic residues" evidence="2">
    <location>
        <begin position="33"/>
        <end position="51"/>
    </location>
</feature>
<proteinExistence type="inferred from homology"/>
<dbReference type="InterPro" id="IPR008862">
    <property type="entry name" value="Tcp11"/>
</dbReference>
<keyword evidence="3" id="KW-1185">Reference proteome</keyword>
<evidence type="ECO:0000313" key="4">
    <source>
        <dbReference type="WBParaSite" id="maker-uti_cns_0009890-snap-gene-0.5-mRNA-1"/>
    </source>
</evidence>
<reference evidence="4" key="1">
    <citation type="submission" date="2016-11" db="UniProtKB">
        <authorList>
            <consortium name="WormBaseParasite"/>
        </authorList>
    </citation>
    <scope>IDENTIFICATION</scope>
</reference>
<name>A0A1I8I4A3_9PLAT</name>
<comment type="similarity">
    <text evidence="1">Belongs to the TCP11 family.</text>
</comment>
<evidence type="ECO:0000256" key="1">
    <source>
        <dbReference type="ARBA" id="ARBA00010954"/>
    </source>
</evidence>
<feature type="compositionally biased region" description="Basic and acidic residues" evidence="2">
    <location>
        <begin position="1"/>
        <end position="18"/>
    </location>
</feature>
<feature type="region of interest" description="Disordered" evidence="2">
    <location>
        <begin position="1"/>
        <end position="76"/>
    </location>
</feature>
<dbReference type="Proteomes" id="UP000095280">
    <property type="component" value="Unplaced"/>
</dbReference>
<evidence type="ECO:0000313" key="3">
    <source>
        <dbReference type="Proteomes" id="UP000095280"/>
    </source>
</evidence>
<dbReference type="PANTHER" id="PTHR12832">
    <property type="entry name" value="TESTIS-SPECIFIC PROTEIN PBS13 T-COMPLEX 11"/>
    <property type="match status" value="1"/>
</dbReference>